<feature type="domain" description="Tryptophan synthase beta chain-like PALP" evidence="5">
    <location>
        <begin position="70"/>
        <end position="388"/>
    </location>
</feature>
<dbReference type="HAMAP" id="MF_01030">
    <property type="entry name" value="D_Ser_dehydrat"/>
    <property type="match status" value="1"/>
</dbReference>
<dbReference type="GO" id="GO:0036088">
    <property type="term" value="P:D-serine catabolic process"/>
    <property type="evidence" value="ECO:0007669"/>
    <property type="project" value="TreeGrafter"/>
</dbReference>
<dbReference type="Pfam" id="PF00291">
    <property type="entry name" value="PALP"/>
    <property type="match status" value="1"/>
</dbReference>
<comment type="cofactor">
    <cofactor evidence="1 4">
        <name>pyridoxal 5'-phosphate</name>
        <dbReference type="ChEBI" id="CHEBI:597326"/>
    </cofactor>
</comment>
<dbReference type="NCBIfam" id="TIGR02035">
    <property type="entry name" value="D_Ser_am_lyase"/>
    <property type="match status" value="1"/>
</dbReference>
<accession>I8AFE7</accession>
<dbReference type="PANTHER" id="PTHR48078:SF9">
    <property type="entry name" value="D-SERINE DEHYDRATASE"/>
    <property type="match status" value="1"/>
</dbReference>
<dbReference type="InterPro" id="IPR036052">
    <property type="entry name" value="TrpB-like_PALP_sf"/>
</dbReference>
<evidence type="ECO:0000256" key="2">
    <source>
        <dbReference type="ARBA" id="ARBA00022898"/>
    </source>
</evidence>
<evidence type="ECO:0000313" key="6">
    <source>
        <dbReference type="EMBL" id="EIT84357.1"/>
    </source>
</evidence>
<dbReference type="PATRIC" id="fig|1196324.3.peg.3328"/>
<evidence type="ECO:0000256" key="4">
    <source>
        <dbReference type="HAMAP-Rule" id="MF_01030"/>
    </source>
</evidence>
<dbReference type="NCBIfam" id="NF002823">
    <property type="entry name" value="PRK02991.1"/>
    <property type="match status" value="1"/>
</dbReference>
<evidence type="ECO:0000256" key="1">
    <source>
        <dbReference type="ARBA" id="ARBA00001933"/>
    </source>
</evidence>
<dbReference type="eggNOG" id="COG3048">
    <property type="taxonomic scope" value="Bacteria"/>
</dbReference>
<dbReference type="InterPro" id="IPR000634">
    <property type="entry name" value="Ser/Thr_deHydtase_PyrdxlP-BS"/>
</dbReference>
<dbReference type="GO" id="GO:0030170">
    <property type="term" value="F:pyridoxal phosphate binding"/>
    <property type="evidence" value="ECO:0007669"/>
    <property type="project" value="InterPro"/>
</dbReference>
<comment type="catalytic activity">
    <reaction evidence="4">
        <text>D-serine = pyruvate + NH4(+)</text>
        <dbReference type="Rhea" id="RHEA:13977"/>
        <dbReference type="ChEBI" id="CHEBI:15361"/>
        <dbReference type="ChEBI" id="CHEBI:28938"/>
        <dbReference type="ChEBI" id="CHEBI:35247"/>
        <dbReference type="EC" id="4.3.1.18"/>
    </reaction>
</comment>
<proteinExistence type="inferred from homology"/>
<comment type="caution">
    <text evidence="6">The sequence shown here is derived from an EMBL/GenBank/DDBJ whole genome shotgun (WGS) entry which is preliminary data.</text>
</comment>
<keyword evidence="3 4" id="KW-0456">Lyase</keyword>
<dbReference type="GO" id="GO:0016836">
    <property type="term" value="F:hydro-lyase activity"/>
    <property type="evidence" value="ECO:0007669"/>
    <property type="project" value="UniProtKB-UniRule"/>
</dbReference>
<keyword evidence="7" id="KW-1185">Reference proteome</keyword>
<dbReference type="STRING" id="1196324.A374_16263"/>
<dbReference type="InterPro" id="IPR011780">
    <property type="entry name" value="D_Ser_am_lyase"/>
</dbReference>
<dbReference type="AlphaFoldDB" id="I8AFE7"/>
<feature type="modified residue" description="N6-(pyridoxal phosphate)lysine" evidence="4">
    <location>
        <position position="110"/>
    </location>
</feature>
<gene>
    <name evidence="4" type="primary">dsdA</name>
    <name evidence="6" type="ORF">A374_16263</name>
</gene>
<dbReference type="OrthoDB" id="9780546at2"/>
<dbReference type="GO" id="GO:0008721">
    <property type="term" value="F:D-serine ammonia-lyase activity"/>
    <property type="evidence" value="ECO:0007669"/>
    <property type="project" value="UniProtKB-EC"/>
</dbReference>
<dbReference type="Gene3D" id="3.40.50.1100">
    <property type="match status" value="2"/>
</dbReference>
<dbReference type="RefSeq" id="WP_007203325.1">
    <property type="nucleotide sequence ID" value="NZ_AKKV01000036.1"/>
</dbReference>
<dbReference type="InterPro" id="IPR001926">
    <property type="entry name" value="TrpB-like_PALP"/>
</dbReference>
<keyword evidence="2 4" id="KW-0663">Pyridoxal phosphate</keyword>
<sequence>MKELLEKYPLLEKVRALQETSWLNPHYGLTADQLSLTLSDVVEASERLARFAPYIASVFPETEKQQGLIESPLLRIPRMKATLQRLHNVTIPGELYLKADSHLPISGSIKARGGIYEVLAHAERLALSHGLLTRQDNYAKLAEPRFRSFFSQFKIAVGSTGNLGLSIGVMSAQLGFRVTVHMSQEAKAWKKELLRRKGVTVIEYPSDYSQAVEQGRAQAALDPHCYFVDDENSVTLFLGYAVAALRLQQQLTSQGIVVDEQHPLFVYLPCGVGGGPGGVAFGLKLLFGEHVHPFFAEPMHSPCMLLGMMTELHDEIAVQDLGIDNLTAADGLAVGRPSGFVGRVMKTLLSGCYTVSDDQLFQHLHHLYESEQLALEPSALAGMRGPVLLHSDHRYVQKQKLSPHMQQATHIVWGTGGSMVPAHEMAQYQARGAAL</sequence>
<protein>
    <recommendedName>
        <fullName evidence="4">Probable D-serine dehydratase</fullName>
        <ecNumber evidence="4">4.3.1.18</ecNumber>
    </recommendedName>
    <alternativeName>
        <fullName evidence="4">D-serine deaminase</fullName>
        <shortName evidence="4">DSD</shortName>
    </alternativeName>
</protein>
<dbReference type="EC" id="4.3.1.18" evidence="4"/>
<comment type="similarity">
    <text evidence="4">Belongs to the serine/threonine dehydratase family. DsdA subfamily.</text>
</comment>
<dbReference type="PANTHER" id="PTHR48078">
    <property type="entry name" value="THREONINE DEHYDRATASE, MITOCHONDRIAL-RELATED"/>
    <property type="match status" value="1"/>
</dbReference>
<evidence type="ECO:0000313" key="7">
    <source>
        <dbReference type="Proteomes" id="UP000004080"/>
    </source>
</evidence>
<evidence type="ECO:0000259" key="5">
    <source>
        <dbReference type="Pfam" id="PF00291"/>
    </source>
</evidence>
<dbReference type="EMBL" id="AKKV01000036">
    <property type="protein sequence ID" value="EIT84357.1"/>
    <property type="molecule type" value="Genomic_DNA"/>
</dbReference>
<name>I8AFE7_9BACL</name>
<dbReference type="Proteomes" id="UP000004080">
    <property type="component" value="Unassembled WGS sequence"/>
</dbReference>
<reference evidence="6 7" key="1">
    <citation type="journal article" date="2012" name="J. Bacteriol.">
        <title>Genome of Bacillus macauensis ZFHKF-1, a Long-Chain-Forming Bacterium.</title>
        <authorList>
            <person name="Cai L."/>
            <person name="Zhang T."/>
        </authorList>
    </citation>
    <scope>NUCLEOTIDE SEQUENCE [LARGE SCALE GENOMIC DNA]</scope>
    <source>
        <strain evidence="6 7">ZFHKF-1</strain>
    </source>
</reference>
<dbReference type="SUPFAM" id="SSF53686">
    <property type="entry name" value="Tryptophan synthase beta subunit-like PLP-dependent enzymes"/>
    <property type="match status" value="1"/>
</dbReference>
<dbReference type="GO" id="GO:0009097">
    <property type="term" value="P:isoleucine biosynthetic process"/>
    <property type="evidence" value="ECO:0007669"/>
    <property type="project" value="TreeGrafter"/>
</dbReference>
<dbReference type="InterPro" id="IPR050147">
    <property type="entry name" value="Ser/Thr_Dehydratase"/>
</dbReference>
<dbReference type="PROSITE" id="PS00165">
    <property type="entry name" value="DEHYDRATASE_SER_THR"/>
    <property type="match status" value="1"/>
</dbReference>
<organism evidence="6 7">
    <name type="scientific">Fictibacillus macauensis ZFHKF-1</name>
    <dbReference type="NCBI Taxonomy" id="1196324"/>
    <lineage>
        <taxon>Bacteria</taxon>
        <taxon>Bacillati</taxon>
        <taxon>Bacillota</taxon>
        <taxon>Bacilli</taxon>
        <taxon>Bacillales</taxon>
        <taxon>Fictibacillaceae</taxon>
        <taxon>Fictibacillus</taxon>
    </lineage>
</organism>
<evidence type="ECO:0000256" key="3">
    <source>
        <dbReference type="ARBA" id="ARBA00023239"/>
    </source>
</evidence>